<feature type="compositionally biased region" description="Low complexity" evidence="2">
    <location>
        <begin position="33"/>
        <end position="42"/>
    </location>
</feature>
<name>A0AAE0GIP7_9CHLO</name>
<keyword evidence="1" id="KW-0175">Coiled coil</keyword>
<evidence type="ECO:0000313" key="3">
    <source>
        <dbReference type="EMBL" id="KAK3278663.1"/>
    </source>
</evidence>
<dbReference type="EMBL" id="LGRX02005334">
    <property type="protein sequence ID" value="KAK3278663.1"/>
    <property type="molecule type" value="Genomic_DNA"/>
</dbReference>
<feature type="coiled-coil region" evidence="1">
    <location>
        <begin position="314"/>
        <end position="361"/>
    </location>
</feature>
<evidence type="ECO:0000313" key="4">
    <source>
        <dbReference type="Proteomes" id="UP001190700"/>
    </source>
</evidence>
<evidence type="ECO:0000256" key="2">
    <source>
        <dbReference type="SAM" id="MobiDB-lite"/>
    </source>
</evidence>
<feature type="region of interest" description="Disordered" evidence="2">
    <location>
        <begin position="365"/>
        <end position="388"/>
    </location>
</feature>
<evidence type="ECO:0000256" key="1">
    <source>
        <dbReference type="SAM" id="Coils"/>
    </source>
</evidence>
<protein>
    <submittedName>
        <fullName evidence="3">Uncharacterized protein</fullName>
    </submittedName>
</protein>
<feature type="region of interest" description="Disordered" evidence="2">
    <location>
        <begin position="211"/>
        <end position="288"/>
    </location>
</feature>
<feature type="region of interest" description="Disordered" evidence="2">
    <location>
        <begin position="1"/>
        <end position="69"/>
    </location>
</feature>
<reference evidence="3 4" key="1">
    <citation type="journal article" date="2015" name="Genome Biol. Evol.">
        <title>Comparative Genomics of a Bacterivorous Green Alga Reveals Evolutionary Causalities and Consequences of Phago-Mixotrophic Mode of Nutrition.</title>
        <authorList>
            <person name="Burns J.A."/>
            <person name="Paasch A."/>
            <person name="Narechania A."/>
            <person name="Kim E."/>
        </authorList>
    </citation>
    <scope>NUCLEOTIDE SEQUENCE [LARGE SCALE GENOMIC DNA]</scope>
    <source>
        <strain evidence="3 4">PLY_AMNH</strain>
    </source>
</reference>
<dbReference type="AlphaFoldDB" id="A0AAE0GIP7"/>
<organism evidence="3 4">
    <name type="scientific">Cymbomonas tetramitiformis</name>
    <dbReference type="NCBI Taxonomy" id="36881"/>
    <lineage>
        <taxon>Eukaryota</taxon>
        <taxon>Viridiplantae</taxon>
        <taxon>Chlorophyta</taxon>
        <taxon>Pyramimonadophyceae</taxon>
        <taxon>Pyramimonadales</taxon>
        <taxon>Pyramimonadaceae</taxon>
        <taxon>Cymbomonas</taxon>
    </lineage>
</organism>
<keyword evidence="4" id="KW-1185">Reference proteome</keyword>
<feature type="compositionally biased region" description="Low complexity" evidence="2">
    <location>
        <begin position="373"/>
        <end position="388"/>
    </location>
</feature>
<sequence length="457" mass="49616">MQDGMLMTSPQSSPQHQPQHQHQYQERVPEAEQGQQGPQPLQWPSKKVVSPFSPLHQHQHQQGTSEAELAQQGLYPSHLSMTHKEKLVQPSPASASAQTVVMKSVADGGISSAAIGTPTATSATSATQAQAVPPQQFEVSAVQDADTPQELHHPPPWADVKGFADDQMLHLPSLLSLMSLSPGLRGDMAHLGSGTPPQPSATQLLRWDSISPSRLDDDTSKPAGALSHEDTGDNMLVDPLPPSPTRLPKLAANAATSTSEASAEMRLLYEPRRRSEEPGGGGEWSEDRRKLAERQQLAEDRALLVESIGLDANIRALELQAEKYEALLDSKNAEARHARELQEKDDELRQLQAELRGTRDAMAGMLSPRTWGSTTSSSPLTRTTTTTSYSVPSYVSPYTSSITKPVAPKGSSGRVLCSLRTRVCEPINPNRILKVAIFPCDTPFKDAKMSAMQQRHA</sequence>
<comment type="caution">
    <text evidence="3">The sequence shown here is derived from an EMBL/GenBank/DDBJ whole genome shotgun (WGS) entry which is preliminary data.</text>
</comment>
<feature type="compositionally biased region" description="Low complexity" evidence="2">
    <location>
        <begin position="251"/>
        <end position="264"/>
    </location>
</feature>
<proteinExistence type="predicted"/>
<feature type="compositionally biased region" description="Basic and acidic residues" evidence="2">
    <location>
        <begin position="267"/>
        <end position="277"/>
    </location>
</feature>
<gene>
    <name evidence="3" type="ORF">CYMTET_13411</name>
</gene>
<dbReference type="Proteomes" id="UP001190700">
    <property type="component" value="Unassembled WGS sequence"/>
</dbReference>
<accession>A0AAE0GIP7</accession>
<feature type="compositionally biased region" description="Low complexity" evidence="2">
    <location>
        <begin position="9"/>
        <end position="22"/>
    </location>
</feature>